<protein>
    <recommendedName>
        <fullName evidence="5">Acetylornithine aminotransferase</fullName>
        <shortName evidence="5">ACOAT</shortName>
        <ecNumber evidence="5">2.6.1.11</ecNumber>
    </recommendedName>
</protein>
<dbReference type="SUPFAM" id="SSF53383">
    <property type="entry name" value="PLP-dependent transferases"/>
    <property type="match status" value="1"/>
</dbReference>
<comment type="miscellaneous">
    <text evidence="5">May also have succinyldiaminopimelate aminotransferase activity, thus carrying out the corresponding step in lysine biosynthesis.</text>
</comment>
<reference evidence="6 7" key="1">
    <citation type="submission" date="2021-01" db="EMBL/GenBank/DDBJ databases">
        <title>Genome Sequencing of Type Strains.</title>
        <authorList>
            <person name="Lemaire J.F."/>
            <person name="Inderbitzin P."/>
            <person name="Collins S.B."/>
            <person name="Wespe N."/>
            <person name="Knight-Connoni V."/>
        </authorList>
    </citation>
    <scope>NUCLEOTIDE SEQUENCE [LARGE SCALE GENOMIC DNA]</scope>
    <source>
        <strain evidence="6 7">DSM 14730</strain>
    </source>
</reference>
<dbReference type="InterPro" id="IPR050103">
    <property type="entry name" value="Class-III_PLP-dep_AT"/>
</dbReference>
<keyword evidence="2 5" id="KW-0028">Amino-acid biosynthesis</keyword>
<comment type="subcellular location">
    <subcellularLocation>
        <location evidence="5">Cytoplasm</location>
    </subcellularLocation>
</comment>
<evidence type="ECO:0000256" key="3">
    <source>
        <dbReference type="ARBA" id="ARBA00022679"/>
    </source>
</evidence>
<name>A0ABS2ZHE3_9BACL</name>
<feature type="modified residue" description="N6-(pyridoxal phosphate)lysine" evidence="5">
    <location>
        <position position="236"/>
    </location>
</feature>
<proteinExistence type="inferred from homology"/>
<dbReference type="PROSITE" id="PS00600">
    <property type="entry name" value="AA_TRANSFER_CLASS_3"/>
    <property type="match status" value="1"/>
</dbReference>
<dbReference type="Pfam" id="PF00202">
    <property type="entry name" value="Aminotran_3"/>
    <property type="match status" value="1"/>
</dbReference>
<dbReference type="NCBIfam" id="TIGR00707">
    <property type="entry name" value="argD"/>
    <property type="match status" value="1"/>
</dbReference>
<dbReference type="Proteomes" id="UP001319060">
    <property type="component" value="Unassembled WGS sequence"/>
</dbReference>
<keyword evidence="7" id="KW-1185">Reference proteome</keyword>
<evidence type="ECO:0000256" key="4">
    <source>
        <dbReference type="ARBA" id="ARBA00022898"/>
    </source>
</evidence>
<dbReference type="PIRSF" id="PIRSF000521">
    <property type="entry name" value="Transaminase_4ab_Lys_Orn"/>
    <property type="match status" value="1"/>
</dbReference>
<comment type="caution">
    <text evidence="6">The sequence shown here is derived from an EMBL/GenBank/DDBJ whole genome shotgun (WGS) entry which is preliminary data.</text>
</comment>
<feature type="binding site" evidence="5">
    <location>
        <begin position="207"/>
        <end position="210"/>
    </location>
    <ligand>
        <name>pyridoxal 5'-phosphate</name>
        <dbReference type="ChEBI" id="CHEBI:597326"/>
    </ligand>
</feature>
<evidence type="ECO:0000313" key="6">
    <source>
        <dbReference type="EMBL" id="MBN3547092.1"/>
    </source>
</evidence>
<dbReference type="EC" id="2.6.1.11" evidence="5"/>
<dbReference type="InterPro" id="IPR005814">
    <property type="entry name" value="Aminotrans_3"/>
</dbReference>
<feature type="binding site" evidence="5">
    <location>
        <position position="264"/>
    </location>
    <ligand>
        <name>N(2)-acetyl-L-ornithine</name>
        <dbReference type="ChEBI" id="CHEBI:57805"/>
    </ligand>
</feature>
<evidence type="ECO:0000256" key="2">
    <source>
        <dbReference type="ARBA" id="ARBA00022605"/>
    </source>
</evidence>
<dbReference type="Gene3D" id="3.90.1150.10">
    <property type="entry name" value="Aspartate Aminotransferase, domain 1"/>
    <property type="match status" value="1"/>
</dbReference>
<dbReference type="CDD" id="cd00610">
    <property type="entry name" value="OAT_like"/>
    <property type="match status" value="1"/>
</dbReference>
<evidence type="ECO:0000256" key="1">
    <source>
        <dbReference type="ARBA" id="ARBA00022576"/>
    </source>
</evidence>
<feature type="binding site" evidence="5">
    <location>
        <position position="122"/>
    </location>
    <ligand>
        <name>pyridoxal 5'-phosphate</name>
        <dbReference type="ChEBI" id="CHEBI:597326"/>
    </ligand>
</feature>
<dbReference type="InterPro" id="IPR015422">
    <property type="entry name" value="PyrdxlP-dep_Trfase_small"/>
</dbReference>
<dbReference type="InterPro" id="IPR049704">
    <property type="entry name" value="Aminotrans_3_PPA_site"/>
</dbReference>
<dbReference type="NCBIfam" id="NF002797">
    <property type="entry name" value="PRK02936.1"/>
    <property type="match status" value="1"/>
</dbReference>
<dbReference type="PANTHER" id="PTHR11986">
    <property type="entry name" value="AMINOTRANSFERASE CLASS III"/>
    <property type="match status" value="1"/>
</dbReference>
<feature type="binding site" evidence="5">
    <location>
        <position position="265"/>
    </location>
    <ligand>
        <name>pyridoxal 5'-phosphate</name>
        <dbReference type="ChEBI" id="CHEBI:597326"/>
    </ligand>
</feature>
<dbReference type="RefSeq" id="WP_188401362.1">
    <property type="nucleotide sequence ID" value="NZ_BMCE01000001.1"/>
</dbReference>
<evidence type="ECO:0000313" key="7">
    <source>
        <dbReference type="Proteomes" id="UP001319060"/>
    </source>
</evidence>
<feature type="binding site" evidence="5">
    <location>
        <begin position="95"/>
        <end position="96"/>
    </location>
    <ligand>
        <name>pyridoxal 5'-phosphate</name>
        <dbReference type="ChEBI" id="CHEBI:597326"/>
    </ligand>
</feature>
<sequence length="387" mass="42746">MSSLFPTYKRKQIQLQKGSGVYVYDQNNNRYLDFTSGIAATSVGHCHPEVIAALKKQSEKIWHTSNLFQIELQETLAENLVKPTNLDHAFFCNSGAEANEAAIKLAKKFTGKNKIITFNDSFHGRTFGSMSATGQQKIKAGYGPLVSEFVHLPWNDSEQLKNTADFETAAIMMEVIQGEGGIRIADVLFYEEVQRICKEYDILLIIDEVQTGIGRTGRRYAYEHFGLDPDIVTLAKGLGNGYPIGAMLGKSKLAEAFGPGSHGTTFGGNPLACAVSQTVLDIVFNDSFLSDVEAKGKWLKEKLIEALNKHSLVKDIRGEGLLIGIECENAARLIQDLEDNGLLTVPAGESVIRLLPPLTVTDQELEKALEIVIHTFKNIYEFNIKDE</sequence>
<comment type="similarity">
    <text evidence="5">Belongs to the class-III pyridoxal-phosphate-dependent aminotransferase family. ArgD subfamily.</text>
</comment>
<organism evidence="6 7">
    <name type="scientific">Fictibacillus barbaricus</name>
    <dbReference type="NCBI Taxonomy" id="182136"/>
    <lineage>
        <taxon>Bacteria</taxon>
        <taxon>Bacillati</taxon>
        <taxon>Bacillota</taxon>
        <taxon>Bacilli</taxon>
        <taxon>Bacillales</taxon>
        <taxon>Fictibacillaceae</taxon>
        <taxon>Fictibacillus</taxon>
    </lineage>
</organism>
<gene>
    <name evidence="5" type="primary">argD</name>
    <name evidence="6" type="ORF">JYA64_17420</name>
</gene>
<comment type="cofactor">
    <cofactor evidence="5">
        <name>pyridoxal 5'-phosphate</name>
        <dbReference type="ChEBI" id="CHEBI:597326"/>
    </cofactor>
    <text evidence="5">Binds 1 pyridoxal phosphate per subunit.</text>
</comment>
<dbReference type="PANTHER" id="PTHR11986:SF79">
    <property type="entry name" value="ACETYLORNITHINE AMINOTRANSFERASE, MITOCHONDRIAL"/>
    <property type="match status" value="1"/>
</dbReference>
<dbReference type="InterPro" id="IPR015421">
    <property type="entry name" value="PyrdxlP-dep_Trfase_major"/>
</dbReference>
<feature type="binding site" evidence="5">
    <location>
        <position position="125"/>
    </location>
    <ligand>
        <name>N(2)-acetyl-L-ornithine</name>
        <dbReference type="ChEBI" id="CHEBI:57805"/>
    </ligand>
</feature>
<evidence type="ECO:0000256" key="5">
    <source>
        <dbReference type="HAMAP-Rule" id="MF_01107"/>
    </source>
</evidence>
<comment type="subunit">
    <text evidence="5">Homodimer.</text>
</comment>
<dbReference type="EMBL" id="JAFHKS010000044">
    <property type="protein sequence ID" value="MBN3547092.1"/>
    <property type="molecule type" value="Genomic_DNA"/>
</dbReference>
<keyword evidence="4 5" id="KW-0663">Pyridoxal phosphate</keyword>
<comment type="pathway">
    <text evidence="5">Amino-acid biosynthesis; L-arginine biosynthesis; N(2)-acetyl-L-ornithine from L-glutamate: step 4/4.</text>
</comment>
<dbReference type="NCBIfam" id="NF002325">
    <property type="entry name" value="PRK01278.1"/>
    <property type="match status" value="1"/>
</dbReference>
<dbReference type="HAMAP" id="MF_01107">
    <property type="entry name" value="ArgD_aminotrans_3"/>
    <property type="match status" value="1"/>
</dbReference>
<dbReference type="InterPro" id="IPR015424">
    <property type="entry name" value="PyrdxlP-dep_Trfase"/>
</dbReference>
<comment type="catalytic activity">
    <reaction evidence="5">
        <text>N(2)-acetyl-L-ornithine + 2-oxoglutarate = N-acetyl-L-glutamate 5-semialdehyde + L-glutamate</text>
        <dbReference type="Rhea" id="RHEA:18049"/>
        <dbReference type="ChEBI" id="CHEBI:16810"/>
        <dbReference type="ChEBI" id="CHEBI:29123"/>
        <dbReference type="ChEBI" id="CHEBI:29985"/>
        <dbReference type="ChEBI" id="CHEBI:57805"/>
        <dbReference type="EC" id="2.6.1.11"/>
    </reaction>
</comment>
<dbReference type="GO" id="GO:0003992">
    <property type="term" value="F:N2-acetyl-L-ornithine:2-oxoglutarate 5-aminotransferase activity"/>
    <property type="evidence" value="ECO:0007669"/>
    <property type="project" value="UniProtKB-EC"/>
</dbReference>
<dbReference type="Gene3D" id="3.40.640.10">
    <property type="entry name" value="Type I PLP-dependent aspartate aminotransferase-like (Major domain)"/>
    <property type="match status" value="1"/>
</dbReference>
<keyword evidence="3 5" id="KW-0808">Transferase</keyword>
<keyword evidence="5" id="KW-0963">Cytoplasm</keyword>
<keyword evidence="1 5" id="KW-0032">Aminotransferase</keyword>
<dbReference type="InterPro" id="IPR004636">
    <property type="entry name" value="AcOrn/SuccOrn_fam"/>
</dbReference>
<keyword evidence="5" id="KW-0055">Arginine biosynthesis</keyword>
<accession>A0ABS2ZHE3</accession>